<reference evidence="1 2" key="2">
    <citation type="submission" date="2018-11" db="EMBL/GenBank/DDBJ databases">
        <authorList>
            <consortium name="Pathogen Informatics"/>
        </authorList>
    </citation>
    <scope>NUCLEOTIDE SEQUENCE [LARGE SCALE GENOMIC DNA]</scope>
</reference>
<name>A0A0N4XM86_NIPBR</name>
<protein>
    <submittedName>
        <fullName evidence="1 3">Uncharacterized protein</fullName>
    </submittedName>
</protein>
<sequence>MEADIKQRNDQLDIIIHRRRFLLRRWPSSHSAGTCCPGYALMKIVSCEPISDLLNFGQLLVGKCSDGLHFSPHGITPFTLD</sequence>
<dbReference type="Proteomes" id="UP000271162">
    <property type="component" value="Unassembled WGS sequence"/>
</dbReference>
<proteinExistence type="predicted"/>
<dbReference type="WBParaSite" id="NBR_0000363801-mRNA-1">
    <property type="protein sequence ID" value="NBR_0000363801-mRNA-1"/>
    <property type="gene ID" value="NBR_0000363801"/>
</dbReference>
<evidence type="ECO:0000313" key="3">
    <source>
        <dbReference type="WBParaSite" id="NBR_0000363801-mRNA-1"/>
    </source>
</evidence>
<dbReference type="EMBL" id="UYSL01005689">
    <property type="protein sequence ID" value="VDL67228.1"/>
    <property type="molecule type" value="Genomic_DNA"/>
</dbReference>
<gene>
    <name evidence="1" type="ORF">NBR_LOCUS3639</name>
</gene>
<organism evidence="3">
    <name type="scientific">Nippostrongylus brasiliensis</name>
    <name type="common">Rat hookworm</name>
    <dbReference type="NCBI Taxonomy" id="27835"/>
    <lineage>
        <taxon>Eukaryota</taxon>
        <taxon>Metazoa</taxon>
        <taxon>Ecdysozoa</taxon>
        <taxon>Nematoda</taxon>
        <taxon>Chromadorea</taxon>
        <taxon>Rhabditida</taxon>
        <taxon>Rhabditina</taxon>
        <taxon>Rhabditomorpha</taxon>
        <taxon>Strongyloidea</taxon>
        <taxon>Heligmosomidae</taxon>
        <taxon>Nippostrongylus</taxon>
    </lineage>
</organism>
<keyword evidence="2" id="KW-1185">Reference proteome</keyword>
<reference evidence="3" key="1">
    <citation type="submission" date="2017-02" db="UniProtKB">
        <authorList>
            <consortium name="WormBaseParasite"/>
        </authorList>
    </citation>
    <scope>IDENTIFICATION</scope>
</reference>
<accession>A0A0N4XM86</accession>
<evidence type="ECO:0000313" key="2">
    <source>
        <dbReference type="Proteomes" id="UP000271162"/>
    </source>
</evidence>
<evidence type="ECO:0000313" key="1">
    <source>
        <dbReference type="EMBL" id="VDL67228.1"/>
    </source>
</evidence>
<dbReference type="AlphaFoldDB" id="A0A0N4XM86"/>